<keyword evidence="2" id="KW-1133">Transmembrane helix</keyword>
<comment type="caution">
    <text evidence="3">The sequence shown here is derived from an EMBL/GenBank/DDBJ whole genome shotgun (WGS) entry which is preliminary data.</text>
</comment>
<evidence type="ECO:0000313" key="3">
    <source>
        <dbReference type="EMBL" id="HIJ99326.1"/>
    </source>
</evidence>
<dbReference type="Proteomes" id="UP000604391">
    <property type="component" value="Unassembled WGS sequence"/>
</dbReference>
<feature type="transmembrane region" description="Helical" evidence="2">
    <location>
        <begin position="12"/>
        <end position="34"/>
    </location>
</feature>
<organism evidence="3 4">
    <name type="scientific">Candidatus Undinarchaeum marinum</name>
    <dbReference type="NCBI Taxonomy" id="2756141"/>
    <lineage>
        <taxon>Archaea</taxon>
        <taxon>Candidatus Undinarchaeota</taxon>
        <taxon>Candidatus Undinarchaeia</taxon>
        <taxon>Candidatus Undinarchaeales</taxon>
        <taxon>Candidatus Undinarchaeaceae</taxon>
        <taxon>Candidatus Undinarchaeum</taxon>
    </lineage>
</organism>
<dbReference type="EMBL" id="DVAD01000004">
    <property type="protein sequence ID" value="HIJ99326.1"/>
    <property type="molecule type" value="Genomic_DNA"/>
</dbReference>
<protein>
    <submittedName>
        <fullName evidence="3">Uncharacterized protein</fullName>
    </submittedName>
</protein>
<gene>
    <name evidence="3" type="ORF">H1011_00695</name>
</gene>
<proteinExistence type="predicted"/>
<accession>A0A832UPG2</accession>
<evidence type="ECO:0000256" key="2">
    <source>
        <dbReference type="SAM" id="Phobius"/>
    </source>
</evidence>
<keyword evidence="2" id="KW-0472">Membrane</keyword>
<sequence>MTVFGDLYSGFMSMLIFMFVAILVISLIAAFIIIKYGKRKEEGEQGTTSQAKFLTTKIGLILGVLLLVFMLIAGMSFKAAVLVFVIIIAISLIIDLVKSAGNKKPADTVSEKTEPAKKATQSGEKKGVLNPEDPRTAKLYEEYPFLKEKKDKEN</sequence>
<feature type="compositionally biased region" description="Basic and acidic residues" evidence="1">
    <location>
        <begin position="104"/>
        <end position="154"/>
    </location>
</feature>
<evidence type="ECO:0000313" key="4">
    <source>
        <dbReference type="Proteomes" id="UP000604391"/>
    </source>
</evidence>
<feature type="region of interest" description="Disordered" evidence="1">
    <location>
        <begin position="101"/>
        <end position="154"/>
    </location>
</feature>
<feature type="transmembrane region" description="Helical" evidence="2">
    <location>
        <begin position="54"/>
        <end position="73"/>
    </location>
</feature>
<keyword evidence="4" id="KW-1185">Reference proteome</keyword>
<evidence type="ECO:0000256" key="1">
    <source>
        <dbReference type="SAM" id="MobiDB-lite"/>
    </source>
</evidence>
<keyword evidence="2" id="KW-0812">Transmembrane</keyword>
<dbReference type="AlphaFoldDB" id="A0A832UPG2"/>
<feature type="transmembrane region" description="Helical" evidence="2">
    <location>
        <begin position="79"/>
        <end position="97"/>
    </location>
</feature>
<name>A0A832UPG2_9ARCH</name>
<reference evidence="3 4" key="1">
    <citation type="journal article" name="Nat. Commun.">
        <title>Undinarchaeota illuminate DPANN phylogeny and the impact of gene transfer on archaeal evolution.</title>
        <authorList>
            <person name="Dombrowski N."/>
            <person name="Williams T.A."/>
            <person name="Sun J."/>
            <person name="Woodcroft B.J."/>
            <person name="Lee J.H."/>
            <person name="Minh B.Q."/>
            <person name="Rinke C."/>
            <person name="Spang A."/>
        </authorList>
    </citation>
    <scope>NUCLEOTIDE SEQUENCE [LARGE SCALE GENOMIC DNA]</scope>
    <source>
        <strain evidence="3">MAG_bin17</strain>
    </source>
</reference>